<comment type="caution">
    <text evidence="3">The sequence shown here is derived from an EMBL/GenBank/DDBJ whole genome shotgun (WGS) entry which is preliminary data.</text>
</comment>
<dbReference type="AlphaFoldDB" id="A0A401XKE3"/>
<feature type="transmembrane region" description="Helical" evidence="2">
    <location>
        <begin position="12"/>
        <end position="35"/>
    </location>
</feature>
<name>A0A401XKE3_9FLAO</name>
<evidence type="ECO:0000313" key="4">
    <source>
        <dbReference type="Proteomes" id="UP000286715"/>
    </source>
</evidence>
<keyword evidence="4" id="KW-1185">Reference proteome</keyword>
<accession>A0A401XKE3</accession>
<gene>
    <name evidence="3" type="ORF">JCM31826_09870</name>
</gene>
<proteinExistence type="predicted"/>
<organism evidence="3 4">
    <name type="scientific">Thermaurantimonas aggregans</name>
    <dbReference type="NCBI Taxonomy" id="2173829"/>
    <lineage>
        <taxon>Bacteria</taxon>
        <taxon>Pseudomonadati</taxon>
        <taxon>Bacteroidota</taxon>
        <taxon>Flavobacteriia</taxon>
        <taxon>Flavobacteriales</taxon>
        <taxon>Schleiferiaceae</taxon>
        <taxon>Thermaurantimonas</taxon>
    </lineage>
</organism>
<evidence type="ECO:0000256" key="1">
    <source>
        <dbReference type="SAM" id="MobiDB-lite"/>
    </source>
</evidence>
<dbReference type="Proteomes" id="UP000286715">
    <property type="component" value="Unassembled WGS sequence"/>
</dbReference>
<keyword evidence="2" id="KW-0812">Transmembrane</keyword>
<protein>
    <submittedName>
        <fullName evidence="3">Uncharacterized protein</fullName>
    </submittedName>
</protein>
<reference evidence="3 4" key="1">
    <citation type="submission" date="2018-11" db="EMBL/GenBank/DDBJ databases">
        <title>Schleiferia aggregans sp. nov., a moderately thermophilic heterotrophic bacterium isolated from microbial mats at a terrestrial hot spring.</title>
        <authorList>
            <person name="Iino T."/>
            <person name="Ohkuma M."/>
            <person name="Haruta S."/>
        </authorList>
    </citation>
    <scope>NUCLEOTIDE SEQUENCE [LARGE SCALE GENOMIC DNA]</scope>
    <source>
        <strain evidence="3 4">LA</strain>
    </source>
</reference>
<feature type="region of interest" description="Disordered" evidence="1">
    <location>
        <begin position="41"/>
        <end position="60"/>
    </location>
</feature>
<evidence type="ECO:0000256" key="2">
    <source>
        <dbReference type="SAM" id="Phobius"/>
    </source>
</evidence>
<keyword evidence="2" id="KW-0472">Membrane</keyword>
<evidence type="ECO:0000313" key="3">
    <source>
        <dbReference type="EMBL" id="GCD77505.1"/>
    </source>
</evidence>
<dbReference type="EMBL" id="BHZE01000007">
    <property type="protein sequence ID" value="GCD77505.1"/>
    <property type="molecule type" value="Genomic_DNA"/>
</dbReference>
<keyword evidence="2" id="KW-1133">Transmembrane helix</keyword>
<sequence>MKTDKNPKIMLIDTLLMLAVLTLPLLAGAFMVWFMSTGRGNPAPTQDEIETYKKNQSNNA</sequence>